<evidence type="ECO:0000313" key="1">
    <source>
        <dbReference type="EMBL" id="KIH97617.1"/>
    </source>
</evidence>
<dbReference type="STRING" id="183763.LP52_18065"/>
<organism evidence="1 2">
    <name type="scientific">Streptomonospora alba</name>
    <dbReference type="NCBI Taxonomy" id="183763"/>
    <lineage>
        <taxon>Bacteria</taxon>
        <taxon>Bacillati</taxon>
        <taxon>Actinomycetota</taxon>
        <taxon>Actinomycetes</taxon>
        <taxon>Streptosporangiales</taxon>
        <taxon>Nocardiopsidaceae</taxon>
        <taxon>Streptomonospora</taxon>
    </lineage>
</organism>
<dbReference type="EMBL" id="JROO01000034">
    <property type="protein sequence ID" value="KIH97617.1"/>
    <property type="molecule type" value="Genomic_DNA"/>
</dbReference>
<dbReference type="InterPro" id="IPR036412">
    <property type="entry name" value="HAD-like_sf"/>
</dbReference>
<keyword evidence="2" id="KW-1185">Reference proteome</keyword>
<dbReference type="InterPro" id="IPR041492">
    <property type="entry name" value="HAD_2"/>
</dbReference>
<dbReference type="InterPro" id="IPR023214">
    <property type="entry name" value="HAD_sf"/>
</dbReference>
<name>A0A0C2JL45_9ACTN</name>
<comment type="caution">
    <text evidence="1">The sequence shown here is derived from an EMBL/GenBank/DDBJ whole genome shotgun (WGS) entry which is preliminary data.</text>
</comment>
<reference evidence="2" key="1">
    <citation type="journal article" date="2015" name="Chem. Biol.">
        <title>Structure, bioactivity, and resistance mechanism of streptomonomicin, an unusual lasso Peptide from an understudied halophilic actinomycete.</title>
        <authorList>
            <person name="Metelev M."/>
            <person name="Tietz J.I."/>
            <person name="Melby J.O."/>
            <person name="Blair P.M."/>
            <person name="Zhu L."/>
            <person name="Livnat I."/>
            <person name="Severinov K."/>
            <person name="Mitchell D.A."/>
        </authorList>
    </citation>
    <scope>NUCLEOTIDE SEQUENCE [LARGE SCALE GENOMIC DNA]</scope>
    <source>
        <strain evidence="2">YIM 90003</strain>
    </source>
</reference>
<gene>
    <name evidence="1" type="ORF">LP52_18065</name>
</gene>
<dbReference type="PANTHER" id="PTHR43434:SF1">
    <property type="entry name" value="PHOSPHOGLYCOLATE PHOSPHATASE"/>
    <property type="match status" value="1"/>
</dbReference>
<dbReference type="Gene3D" id="1.10.150.240">
    <property type="entry name" value="Putative phosphatase, domain 2"/>
    <property type="match status" value="1"/>
</dbReference>
<dbReference type="Gene3D" id="3.40.50.1000">
    <property type="entry name" value="HAD superfamily/HAD-like"/>
    <property type="match status" value="1"/>
</dbReference>
<dbReference type="GO" id="GO:0005829">
    <property type="term" value="C:cytosol"/>
    <property type="evidence" value="ECO:0007669"/>
    <property type="project" value="TreeGrafter"/>
</dbReference>
<dbReference type="Proteomes" id="UP000031675">
    <property type="component" value="Unassembled WGS sequence"/>
</dbReference>
<dbReference type="RefSeq" id="WP_040275217.1">
    <property type="nucleotide sequence ID" value="NZ_JROO01000034.1"/>
</dbReference>
<evidence type="ECO:0000313" key="2">
    <source>
        <dbReference type="Proteomes" id="UP000031675"/>
    </source>
</evidence>
<dbReference type="SUPFAM" id="SSF56784">
    <property type="entry name" value="HAD-like"/>
    <property type="match status" value="1"/>
</dbReference>
<dbReference type="PANTHER" id="PTHR43434">
    <property type="entry name" value="PHOSPHOGLYCOLATE PHOSPHATASE"/>
    <property type="match status" value="1"/>
</dbReference>
<protein>
    <recommendedName>
        <fullName evidence="3">Haloacid dehalogenase</fullName>
    </recommendedName>
</protein>
<sequence>MLPRCLVLWDVDHTLIETRGVGSAVFREAFEKATGMTMSAGMATAHGHTEPVLLEKTLEINGIQHRDDGLFERFAAAQADGYRARVDELRKRGRALPGVEEAVGALATEPDVVQSVLTGNTRRAAQVKLSVFGLERYLNLDTGAYGDDDAYRPRLVEFAMARAAERVGAPVPSESTVLIGDTPKDIAAAREAGVGVIAVASGTSSVDDLTGAGADLVLGTLESVDIRDLVGRVLTVRAGE</sequence>
<dbReference type="AlphaFoldDB" id="A0A0C2JL45"/>
<dbReference type="InterPro" id="IPR023198">
    <property type="entry name" value="PGP-like_dom2"/>
</dbReference>
<dbReference type="InterPro" id="IPR050155">
    <property type="entry name" value="HAD-like_hydrolase_sf"/>
</dbReference>
<dbReference type="Pfam" id="PF13419">
    <property type="entry name" value="HAD_2"/>
    <property type="match status" value="1"/>
</dbReference>
<proteinExistence type="predicted"/>
<evidence type="ECO:0008006" key="3">
    <source>
        <dbReference type="Google" id="ProtNLM"/>
    </source>
</evidence>
<dbReference type="SFLD" id="SFLDS00003">
    <property type="entry name" value="Haloacid_Dehalogenase"/>
    <property type="match status" value="1"/>
</dbReference>
<dbReference type="SFLD" id="SFLDG01129">
    <property type="entry name" value="C1.5:_HAD__Beta-PGM__Phosphata"/>
    <property type="match status" value="1"/>
</dbReference>
<dbReference type="GO" id="GO:0008967">
    <property type="term" value="F:phosphoglycolate phosphatase activity"/>
    <property type="evidence" value="ECO:0007669"/>
    <property type="project" value="TreeGrafter"/>
</dbReference>
<accession>A0A0C2JL45</accession>
<dbReference type="GO" id="GO:0006281">
    <property type="term" value="P:DNA repair"/>
    <property type="evidence" value="ECO:0007669"/>
    <property type="project" value="TreeGrafter"/>
</dbReference>